<name>A0A062TVS1_9PROT</name>
<sequence length="104" mass="11530">MAWKLAPPPQIETGSKQGAQTRLQTPQTFFPQTGLCTVLHFLPERIDLFQSTYAQRGQQQTATAALALLPAKMRPAFSRGFRFRERVVRSSASRSASSEMESGS</sequence>
<reference evidence="2 3" key="1">
    <citation type="submission" date="2013-04" db="EMBL/GenBank/DDBJ databases">
        <title>Hyphomonas sp. T24B3 Genome Sequencing.</title>
        <authorList>
            <person name="Lai Q."/>
            <person name="Shao Z."/>
        </authorList>
    </citation>
    <scope>NUCLEOTIDE SEQUENCE [LARGE SCALE GENOMIC DNA]</scope>
    <source>
        <strain evidence="2 3">T24B3</strain>
    </source>
</reference>
<feature type="compositionally biased region" description="Pro residues" evidence="1">
    <location>
        <begin position="1"/>
        <end position="10"/>
    </location>
</feature>
<accession>A0A062TVS1</accession>
<gene>
    <name evidence="2" type="ORF">HY3_02930</name>
</gene>
<protein>
    <submittedName>
        <fullName evidence="2">Uncharacterized protein</fullName>
    </submittedName>
</protein>
<dbReference type="Proteomes" id="UP000249123">
    <property type="component" value="Unassembled WGS sequence"/>
</dbReference>
<feature type="compositionally biased region" description="Polar residues" evidence="1">
    <location>
        <begin position="12"/>
        <end position="24"/>
    </location>
</feature>
<evidence type="ECO:0000313" key="3">
    <source>
        <dbReference type="Proteomes" id="UP000249123"/>
    </source>
</evidence>
<proteinExistence type="predicted"/>
<comment type="caution">
    <text evidence="2">The sequence shown here is derived from an EMBL/GenBank/DDBJ whole genome shotgun (WGS) entry which is preliminary data.</text>
</comment>
<dbReference type="EMBL" id="AWFB01000034">
    <property type="protein sequence ID" value="RAN32295.1"/>
    <property type="molecule type" value="Genomic_DNA"/>
</dbReference>
<keyword evidence="3" id="KW-1185">Reference proteome</keyword>
<evidence type="ECO:0000256" key="1">
    <source>
        <dbReference type="SAM" id="MobiDB-lite"/>
    </source>
</evidence>
<evidence type="ECO:0000313" key="2">
    <source>
        <dbReference type="EMBL" id="RAN32295.1"/>
    </source>
</evidence>
<dbReference type="AlphaFoldDB" id="A0A062TVS1"/>
<dbReference type="STRING" id="1280941.HY2_09665"/>
<organism evidence="2 3">
    <name type="scientific">Hyphomonas pacifica</name>
    <dbReference type="NCBI Taxonomy" id="1280941"/>
    <lineage>
        <taxon>Bacteria</taxon>
        <taxon>Pseudomonadati</taxon>
        <taxon>Pseudomonadota</taxon>
        <taxon>Alphaproteobacteria</taxon>
        <taxon>Hyphomonadales</taxon>
        <taxon>Hyphomonadaceae</taxon>
        <taxon>Hyphomonas</taxon>
    </lineage>
</organism>
<feature type="region of interest" description="Disordered" evidence="1">
    <location>
        <begin position="1"/>
        <end position="24"/>
    </location>
</feature>